<comment type="caution">
    <text evidence="1">The sequence shown here is derived from an EMBL/GenBank/DDBJ whole genome shotgun (WGS) entry which is preliminary data.</text>
</comment>
<name>A0ABN2QHJ9_9ACTN</name>
<accession>A0ABN2QHJ9</accession>
<gene>
    <name evidence="1" type="ORF">GCM10009798_09720</name>
</gene>
<keyword evidence="2" id="KW-1185">Reference proteome</keyword>
<organism evidence="1 2">
    <name type="scientific">Nocardioides panacihumi</name>
    <dbReference type="NCBI Taxonomy" id="400774"/>
    <lineage>
        <taxon>Bacteria</taxon>
        <taxon>Bacillati</taxon>
        <taxon>Actinomycetota</taxon>
        <taxon>Actinomycetes</taxon>
        <taxon>Propionibacteriales</taxon>
        <taxon>Nocardioidaceae</taxon>
        <taxon>Nocardioides</taxon>
    </lineage>
</organism>
<dbReference type="Proteomes" id="UP001500571">
    <property type="component" value="Unassembled WGS sequence"/>
</dbReference>
<evidence type="ECO:0000313" key="2">
    <source>
        <dbReference type="Proteomes" id="UP001500571"/>
    </source>
</evidence>
<evidence type="ECO:0000313" key="1">
    <source>
        <dbReference type="EMBL" id="GAA1952534.1"/>
    </source>
</evidence>
<sequence length="63" mass="6602">MAGVRHEVDAVDRLHLAEAHMEALHVHDRPGDLLAHCPILPAAPLLAPGSHGPMSPGEVGYPA</sequence>
<protein>
    <submittedName>
        <fullName evidence="1">Uncharacterized protein</fullName>
    </submittedName>
</protein>
<reference evidence="1 2" key="1">
    <citation type="journal article" date="2019" name="Int. J. Syst. Evol. Microbiol.">
        <title>The Global Catalogue of Microorganisms (GCM) 10K type strain sequencing project: providing services to taxonomists for standard genome sequencing and annotation.</title>
        <authorList>
            <consortium name="The Broad Institute Genomics Platform"/>
            <consortium name="The Broad Institute Genome Sequencing Center for Infectious Disease"/>
            <person name="Wu L."/>
            <person name="Ma J."/>
        </authorList>
    </citation>
    <scope>NUCLEOTIDE SEQUENCE [LARGE SCALE GENOMIC DNA]</scope>
    <source>
        <strain evidence="1 2">JCM 15309</strain>
    </source>
</reference>
<dbReference type="EMBL" id="BAAAPB010000001">
    <property type="protein sequence ID" value="GAA1952534.1"/>
    <property type="molecule type" value="Genomic_DNA"/>
</dbReference>
<proteinExistence type="predicted"/>